<keyword evidence="8 10" id="KW-0717">Septation</keyword>
<keyword evidence="5 10" id="KW-0547">Nucleotide-binding</keyword>
<dbReference type="NCBIfam" id="TIGR03598">
    <property type="entry name" value="GTPase_YsxC"/>
    <property type="match status" value="1"/>
</dbReference>
<dbReference type="GO" id="GO:0005525">
    <property type="term" value="F:GTP binding"/>
    <property type="evidence" value="ECO:0007669"/>
    <property type="project" value="UniProtKB-UniRule"/>
</dbReference>
<keyword evidence="13" id="KW-1185">Reference proteome</keyword>
<dbReference type="AlphaFoldDB" id="A0A1H8Y2W7"/>
<comment type="cofactor">
    <cofactor evidence="1">
        <name>Mg(2+)</name>
        <dbReference type="ChEBI" id="CHEBI:18420"/>
    </cofactor>
</comment>
<dbReference type="InterPro" id="IPR030393">
    <property type="entry name" value="G_ENGB_dom"/>
</dbReference>
<dbReference type="Gene3D" id="3.40.50.300">
    <property type="entry name" value="P-loop containing nucleotide triphosphate hydrolases"/>
    <property type="match status" value="1"/>
</dbReference>
<keyword evidence="6" id="KW-0460">Magnesium</keyword>
<evidence type="ECO:0000256" key="3">
    <source>
        <dbReference type="ARBA" id="ARBA00022618"/>
    </source>
</evidence>
<dbReference type="OrthoDB" id="9804921at2"/>
<dbReference type="PROSITE" id="PS51706">
    <property type="entry name" value="G_ENGB"/>
    <property type="match status" value="1"/>
</dbReference>
<keyword evidence="4" id="KW-0479">Metal-binding</keyword>
<evidence type="ECO:0000256" key="1">
    <source>
        <dbReference type="ARBA" id="ARBA00001946"/>
    </source>
</evidence>
<evidence type="ECO:0000256" key="6">
    <source>
        <dbReference type="ARBA" id="ARBA00022842"/>
    </source>
</evidence>
<evidence type="ECO:0000313" key="13">
    <source>
        <dbReference type="Proteomes" id="UP000198847"/>
    </source>
</evidence>
<evidence type="ECO:0000256" key="2">
    <source>
        <dbReference type="ARBA" id="ARBA00009638"/>
    </source>
</evidence>
<accession>A0A1H8Y2W7</accession>
<evidence type="ECO:0000256" key="7">
    <source>
        <dbReference type="ARBA" id="ARBA00023134"/>
    </source>
</evidence>
<comment type="similarity">
    <text evidence="2 10">Belongs to the TRAFAC class TrmE-Era-EngA-EngB-Septin-like GTPase superfamily. EngB GTPase family.</text>
</comment>
<dbReference type="InterPro" id="IPR027417">
    <property type="entry name" value="P-loop_NTPase"/>
</dbReference>
<feature type="domain" description="EngB-type G" evidence="11">
    <location>
        <begin position="37"/>
        <end position="217"/>
    </location>
</feature>
<dbReference type="GO" id="GO:0000917">
    <property type="term" value="P:division septum assembly"/>
    <property type="evidence" value="ECO:0007669"/>
    <property type="project" value="UniProtKB-KW"/>
</dbReference>
<evidence type="ECO:0000313" key="12">
    <source>
        <dbReference type="EMBL" id="SEP46525.1"/>
    </source>
</evidence>
<keyword evidence="3 10" id="KW-0132">Cell division</keyword>
<proteinExistence type="inferred from homology"/>
<name>A0A1H8Y2W7_9FIRM</name>
<dbReference type="SUPFAM" id="SSF52540">
    <property type="entry name" value="P-loop containing nucleoside triphosphate hydrolases"/>
    <property type="match status" value="1"/>
</dbReference>
<protein>
    <recommendedName>
        <fullName evidence="10">Probable GTP-binding protein EngB</fullName>
    </recommendedName>
</protein>
<comment type="function">
    <text evidence="10">Necessary for normal cell division and for the maintenance of normal septation.</text>
</comment>
<sequence>MTENREDAQQRGPIQIIRAEYVASAVKQSQYPPMNEEDKEFVFVGRSNVGKSSLINSLSRQHGLARTSGTPGKTQTLNFYQLTAKLDETSRQRFFLVDLPGYGYARTGREARRQWAKFIEEYLLSSPRIKLVCQLIDIRHKPMESDILTYRWLEEQGLPLQVIATKADKISRMTVNKQLKAIQEGIGMRNGQLLPYSSAKGTGRDQLLDVIGRLLLN</sequence>
<evidence type="ECO:0000256" key="10">
    <source>
        <dbReference type="HAMAP-Rule" id="MF_00321"/>
    </source>
</evidence>
<dbReference type="PANTHER" id="PTHR11649:SF13">
    <property type="entry name" value="ENGB-TYPE G DOMAIN-CONTAINING PROTEIN"/>
    <property type="match status" value="1"/>
</dbReference>
<dbReference type="InterPro" id="IPR006073">
    <property type="entry name" value="GTP-bd"/>
</dbReference>
<dbReference type="HAMAP" id="MF_00321">
    <property type="entry name" value="GTPase_EngB"/>
    <property type="match status" value="1"/>
</dbReference>
<evidence type="ECO:0000256" key="9">
    <source>
        <dbReference type="ARBA" id="ARBA00023306"/>
    </source>
</evidence>
<dbReference type="STRING" id="112903.SAMN04490178_13920"/>
<dbReference type="PANTHER" id="PTHR11649">
    <property type="entry name" value="MSS1/TRME-RELATED GTP-BINDING PROTEIN"/>
    <property type="match status" value="1"/>
</dbReference>
<dbReference type="Proteomes" id="UP000198847">
    <property type="component" value="Unassembled WGS sequence"/>
</dbReference>
<evidence type="ECO:0000256" key="4">
    <source>
        <dbReference type="ARBA" id="ARBA00022723"/>
    </source>
</evidence>
<dbReference type="RefSeq" id="WP_091752032.1">
    <property type="nucleotide sequence ID" value="NZ_FODY01000039.1"/>
</dbReference>
<dbReference type="InterPro" id="IPR019987">
    <property type="entry name" value="GTP-bd_ribosome_bio_YsxC"/>
</dbReference>
<evidence type="ECO:0000259" key="11">
    <source>
        <dbReference type="PROSITE" id="PS51706"/>
    </source>
</evidence>
<dbReference type="GO" id="GO:0046872">
    <property type="term" value="F:metal ion binding"/>
    <property type="evidence" value="ECO:0007669"/>
    <property type="project" value="UniProtKB-KW"/>
</dbReference>
<evidence type="ECO:0000256" key="8">
    <source>
        <dbReference type="ARBA" id="ARBA00023210"/>
    </source>
</evidence>
<evidence type="ECO:0000256" key="5">
    <source>
        <dbReference type="ARBA" id="ARBA00022741"/>
    </source>
</evidence>
<dbReference type="EMBL" id="FODY01000039">
    <property type="protein sequence ID" value="SEP46525.1"/>
    <property type="molecule type" value="Genomic_DNA"/>
</dbReference>
<dbReference type="CDD" id="cd01876">
    <property type="entry name" value="YihA_EngB"/>
    <property type="match status" value="1"/>
</dbReference>
<keyword evidence="7 10" id="KW-0342">GTP-binding</keyword>
<gene>
    <name evidence="10" type="primary">engB</name>
    <name evidence="12" type="ORF">SAMN04490178_13920</name>
</gene>
<reference evidence="12 13" key="1">
    <citation type="submission" date="2016-10" db="EMBL/GenBank/DDBJ databases">
        <authorList>
            <person name="de Groot N.N."/>
        </authorList>
    </citation>
    <scope>NUCLEOTIDE SEQUENCE [LARGE SCALE GENOMIC DNA]</scope>
    <source>
        <strain evidence="12 13">DSM 13305</strain>
    </source>
</reference>
<dbReference type="Pfam" id="PF01926">
    <property type="entry name" value="MMR_HSR1"/>
    <property type="match status" value="1"/>
</dbReference>
<organism evidence="12 13">
    <name type="scientific">Propionispora vibrioides</name>
    <dbReference type="NCBI Taxonomy" id="112903"/>
    <lineage>
        <taxon>Bacteria</taxon>
        <taxon>Bacillati</taxon>
        <taxon>Bacillota</taxon>
        <taxon>Negativicutes</taxon>
        <taxon>Selenomonadales</taxon>
        <taxon>Sporomusaceae</taxon>
        <taxon>Propionispora</taxon>
    </lineage>
</organism>
<keyword evidence="9 10" id="KW-0131">Cell cycle</keyword>